<accession>A0A1Q2HY69</accession>
<sequence length="80" mass="8766">MRSRWVALPLAVLLGMLGAHNFYLGNWDYGGLQLVFTLLAVAGVPWIGLFVLAWVVVEIVLIVIRHEGYDGGESLSAEVL</sequence>
<dbReference type="InterPro" id="IPR007829">
    <property type="entry name" value="TM2"/>
</dbReference>
<evidence type="ECO:0000256" key="1">
    <source>
        <dbReference type="ARBA" id="ARBA00004141"/>
    </source>
</evidence>
<keyword evidence="3 5" id="KW-1133">Transmembrane helix</keyword>
<evidence type="ECO:0000256" key="3">
    <source>
        <dbReference type="ARBA" id="ARBA00022989"/>
    </source>
</evidence>
<protein>
    <submittedName>
        <fullName evidence="7">TM2 domain protein</fullName>
    </submittedName>
</protein>
<organism evidence="7 8">
    <name type="scientific">Corynebacterium glaucum</name>
    <dbReference type="NCBI Taxonomy" id="187491"/>
    <lineage>
        <taxon>Bacteria</taxon>
        <taxon>Bacillati</taxon>
        <taxon>Actinomycetota</taxon>
        <taxon>Actinomycetes</taxon>
        <taxon>Mycobacteriales</taxon>
        <taxon>Corynebacteriaceae</taxon>
        <taxon>Corynebacterium</taxon>
    </lineage>
</organism>
<reference evidence="7 8" key="1">
    <citation type="submission" date="2016-12" db="EMBL/GenBank/DDBJ databases">
        <authorList>
            <person name="Song W.-J."/>
            <person name="Kurnit D.M."/>
        </authorList>
    </citation>
    <scope>NUCLEOTIDE SEQUENCE [LARGE SCALE GENOMIC DNA]</scope>
    <source>
        <strain evidence="7 8">DSM 30827</strain>
    </source>
</reference>
<keyword evidence="4 5" id="KW-0472">Membrane</keyword>
<dbReference type="KEGG" id="cgv:CGLAU_09080"/>
<gene>
    <name evidence="7" type="ORF">CGLAU_09080</name>
</gene>
<comment type="subcellular location">
    <subcellularLocation>
        <location evidence="1">Membrane</location>
        <topology evidence="1">Multi-pass membrane protein</topology>
    </subcellularLocation>
</comment>
<feature type="transmembrane region" description="Helical" evidence="5">
    <location>
        <begin position="35"/>
        <end position="64"/>
    </location>
</feature>
<dbReference type="OrthoDB" id="2004788at2"/>
<keyword evidence="2 5" id="KW-0812">Transmembrane</keyword>
<evidence type="ECO:0000256" key="4">
    <source>
        <dbReference type="ARBA" id="ARBA00023136"/>
    </source>
</evidence>
<evidence type="ECO:0000313" key="7">
    <source>
        <dbReference type="EMBL" id="AQQ15769.1"/>
    </source>
</evidence>
<evidence type="ECO:0000313" key="8">
    <source>
        <dbReference type="Proteomes" id="UP000217209"/>
    </source>
</evidence>
<dbReference type="Pfam" id="PF05154">
    <property type="entry name" value="TM2"/>
    <property type="match status" value="1"/>
</dbReference>
<dbReference type="GO" id="GO:0016020">
    <property type="term" value="C:membrane"/>
    <property type="evidence" value="ECO:0007669"/>
    <property type="project" value="UniProtKB-SubCell"/>
</dbReference>
<keyword evidence="8" id="KW-1185">Reference proteome</keyword>
<feature type="domain" description="TM2" evidence="6">
    <location>
        <begin position="2"/>
        <end position="53"/>
    </location>
</feature>
<dbReference type="AlphaFoldDB" id="A0A1Q2HY69"/>
<evidence type="ECO:0000256" key="5">
    <source>
        <dbReference type="SAM" id="Phobius"/>
    </source>
</evidence>
<dbReference type="EMBL" id="CP019688">
    <property type="protein sequence ID" value="AQQ15769.1"/>
    <property type="molecule type" value="Genomic_DNA"/>
</dbReference>
<evidence type="ECO:0000256" key="2">
    <source>
        <dbReference type="ARBA" id="ARBA00022692"/>
    </source>
</evidence>
<proteinExistence type="predicted"/>
<evidence type="ECO:0000259" key="6">
    <source>
        <dbReference type="Pfam" id="PF05154"/>
    </source>
</evidence>
<name>A0A1Q2HY69_9CORY</name>
<dbReference type="RefSeq" id="WP_157731312.1">
    <property type="nucleotide sequence ID" value="NZ_CP019688.1"/>
</dbReference>
<dbReference type="Proteomes" id="UP000217209">
    <property type="component" value="Chromosome"/>
</dbReference>